<dbReference type="Pfam" id="PF13609">
    <property type="entry name" value="Porin_4"/>
    <property type="match status" value="1"/>
</dbReference>
<keyword evidence="7" id="KW-0406">Ion transport</keyword>
<name>A0ABY4A778_9BURK</name>
<dbReference type="InterPro" id="IPR033900">
    <property type="entry name" value="Gram_neg_porin_domain"/>
</dbReference>
<gene>
    <name evidence="13" type="ORF">INH39_31490</name>
</gene>
<evidence type="ECO:0000256" key="10">
    <source>
        <dbReference type="ARBA" id="ARBA00023237"/>
    </source>
</evidence>
<accession>A0ABY4A778</accession>
<evidence type="ECO:0000313" key="13">
    <source>
        <dbReference type="EMBL" id="UOD29844.1"/>
    </source>
</evidence>
<comment type="subcellular location">
    <subcellularLocation>
        <location evidence="1">Cell outer membrane</location>
        <topology evidence="1">Multi-pass membrane protein</topology>
    </subcellularLocation>
</comment>
<dbReference type="InterPro" id="IPR023614">
    <property type="entry name" value="Porin_dom_sf"/>
</dbReference>
<dbReference type="InterPro" id="IPR050298">
    <property type="entry name" value="Gram-neg_bact_OMP"/>
</dbReference>
<evidence type="ECO:0000313" key="14">
    <source>
        <dbReference type="Proteomes" id="UP000831532"/>
    </source>
</evidence>
<dbReference type="InterPro" id="IPR002299">
    <property type="entry name" value="Porin_Neis"/>
</dbReference>
<evidence type="ECO:0000256" key="1">
    <source>
        <dbReference type="ARBA" id="ARBA00004571"/>
    </source>
</evidence>
<evidence type="ECO:0000256" key="4">
    <source>
        <dbReference type="ARBA" id="ARBA00022452"/>
    </source>
</evidence>
<comment type="subunit">
    <text evidence="2">Homotrimer.</text>
</comment>
<dbReference type="CDD" id="cd00342">
    <property type="entry name" value="gram_neg_porins"/>
    <property type="match status" value="1"/>
</dbReference>
<feature type="signal peptide" evidence="11">
    <location>
        <begin position="1"/>
        <end position="25"/>
    </location>
</feature>
<evidence type="ECO:0000256" key="2">
    <source>
        <dbReference type="ARBA" id="ARBA00011233"/>
    </source>
</evidence>
<keyword evidence="9" id="KW-0472">Membrane</keyword>
<evidence type="ECO:0000256" key="9">
    <source>
        <dbReference type="ARBA" id="ARBA00023136"/>
    </source>
</evidence>
<keyword evidence="14" id="KW-1185">Reference proteome</keyword>
<reference evidence="13 14" key="1">
    <citation type="submission" date="2020-10" db="EMBL/GenBank/DDBJ databases">
        <title>Genome analysis of Massilia species.</title>
        <authorList>
            <person name="Jung D.-H."/>
        </authorList>
    </citation>
    <scope>NUCLEOTIDE SEQUENCE [LARGE SCALE GENOMIC DNA]</scope>
    <source>
        <strain evidence="14">sipir</strain>
    </source>
</reference>
<dbReference type="PRINTS" id="PR00184">
    <property type="entry name" value="NEISSPPORIN"/>
</dbReference>
<feature type="domain" description="Porin" evidence="12">
    <location>
        <begin position="13"/>
        <end position="329"/>
    </location>
</feature>
<keyword evidence="5" id="KW-0812">Transmembrane</keyword>
<keyword evidence="6 11" id="KW-0732">Signal</keyword>
<evidence type="ECO:0000259" key="12">
    <source>
        <dbReference type="Pfam" id="PF13609"/>
    </source>
</evidence>
<evidence type="ECO:0000256" key="8">
    <source>
        <dbReference type="ARBA" id="ARBA00023114"/>
    </source>
</evidence>
<evidence type="ECO:0000256" key="3">
    <source>
        <dbReference type="ARBA" id="ARBA00022448"/>
    </source>
</evidence>
<keyword evidence="4" id="KW-1134">Transmembrane beta strand</keyword>
<dbReference type="SUPFAM" id="SSF56935">
    <property type="entry name" value="Porins"/>
    <property type="match status" value="1"/>
</dbReference>
<evidence type="ECO:0000256" key="6">
    <source>
        <dbReference type="ARBA" id="ARBA00022729"/>
    </source>
</evidence>
<dbReference type="RefSeq" id="WP_243491104.1">
    <property type="nucleotide sequence ID" value="NZ_CP063361.1"/>
</dbReference>
<evidence type="ECO:0000256" key="11">
    <source>
        <dbReference type="SAM" id="SignalP"/>
    </source>
</evidence>
<keyword evidence="10" id="KW-0998">Cell outer membrane</keyword>
<dbReference type="PANTHER" id="PTHR34501:SF9">
    <property type="entry name" value="MAJOR OUTER MEMBRANE PROTEIN P.IA"/>
    <property type="match status" value="1"/>
</dbReference>
<keyword evidence="3" id="KW-0813">Transport</keyword>
<organism evidence="13 14">
    <name type="scientific">Massilia violaceinigra</name>
    <dbReference type="NCBI Taxonomy" id="2045208"/>
    <lineage>
        <taxon>Bacteria</taxon>
        <taxon>Pseudomonadati</taxon>
        <taxon>Pseudomonadota</taxon>
        <taxon>Betaproteobacteria</taxon>
        <taxon>Burkholderiales</taxon>
        <taxon>Oxalobacteraceae</taxon>
        <taxon>Telluria group</taxon>
        <taxon>Massilia</taxon>
    </lineage>
</organism>
<dbReference type="Gene3D" id="2.40.160.10">
    <property type="entry name" value="Porin"/>
    <property type="match status" value="1"/>
</dbReference>
<dbReference type="EMBL" id="CP063361">
    <property type="protein sequence ID" value="UOD29844.1"/>
    <property type="molecule type" value="Genomic_DNA"/>
</dbReference>
<evidence type="ECO:0000256" key="7">
    <source>
        <dbReference type="ARBA" id="ARBA00023065"/>
    </source>
</evidence>
<dbReference type="PANTHER" id="PTHR34501">
    <property type="entry name" value="PROTEIN YDDL-RELATED"/>
    <property type="match status" value="1"/>
</dbReference>
<sequence>MKPISFAVAILALGAGAGASATAQAQSSVQIYGLLDAGVDYASDAGAGGKSATRVSSGGMNTSRWGLRGSEDIGAGLKAVWNLEGGVLMDSGGADGALFRRQAYVGLDGKFGRVVLGRSFTSVYDTVIQFDPMGFAPFYSWATSGPATGPSKYGMTTGFDNMVKYAGATGAFKYGATFGFGEQSSGTRDSAKIATAVSYSANGLGLMGTWERVNGNTLAASGRRDETTVIHAGATFETGAFKLYLVGRDYQAEPGNRTLRDVEGKTVWAGVAWKGLPNTTITGAVYKIDVGNVAGGTDADPVLYVARYRYALSKRTDVYVAAAYAKAKNARLTGLSRDDAGFADTQRGVITGVQHRF</sequence>
<dbReference type="Proteomes" id="UP000831532">
    <property type="component" value="Chromosome"/>
</dbReference>
<keyword evidence="8" id="KW-0626">Porin</keyword>
<feature type="chain" id="PRO_5046367902" evidence="11">
    <location>
        <begin position="26"/>
        <end position="357"/>
    </location>
</feature>
<proteinExistence type="predicted"/>
<evidence type="ECO:0000256" key="5">
    <source>
        <dbReference type="ARBA" id="ARBA00022692"/>
    </source>
</evidence>
<protein>
    <submittedName>
        <fullName evidence="13">Porin</fullName>
    </submittedName>
</protein>